<feature type="domain" description="M23ase beta-sheet core" evidence="4">
    <location>
        <begin position="107"/>
        <end position="201"/>
    </location>
</feature>
<feature type="region of interest" description="Disordered" evidence="2">
    <location>
        <begin position="53"/>
        <end position="88"/>
    </location>
</feature>
<gene>
    <name evidence="5" type="ORF">GCM10025782_14340</name>
</gene>
<dbReference type="CDD" id="cd12797">
    <property type="entry name" value="M23_peptidase"/>
    <property type="match status" value="1"/>
</dbReference>
<dbReference type="EMBL" id="BAABLO010000004">
    <property type="protein sequence ID" value="GAA4718309.1"/>
    <property type="molecule type" value="Genomic_DNA"/>
</dbReference>
<dbReference type="Proteomes" id="UP001500556">
    <property type="component" value="Unassembled WGS sequence"/>
</dbReference>
<comment type="caution">
    <text evidence="5">The sequence shown here is derived from an EMBL/GenBank/DDBJ whole genome shotgun (WGS) entry which is preliminary data.</text>
</comment>
<dbReference type="Gene3D" id="2.70.70.10">
    <property type="entry name" value="Glucose Permease (Domain IIA)"/>
    <property type="match status" value="1"/>
</dbReference>
<protein>
    <recommendedName>
        <fullName evidence="4">M23ase beta-sheet core domain-containing protein</fullName>
    </recommendedName>
</protein>
<dbReference type="PANTHER" id="PTHR21666">
    <property type="entry name" value="PEPTIDASE-RELATED"/>
    <property type="match status" value="1"/>
</dbReference>
<dbReference type="Pfam" id="PF01551">
    <property type="entry name" value="Peptidase_M23"/>
    <property type="match status" value="1"/>
</dbReference>
<evidence type="ECO:0000256" key="2">
    <source>
        <dbReference type="SAM" id="MobiDB-lite"/>
    </source>
</evidence>
<sequence>MPATVMAAAAAVAAAAVPVAAPVTGHAPTTASASAAGRVTQPAMSRAAPAVVVEPAPPSGPAASGARRPPAAGHPAAAPGHRWSWPLDPRPEVARPFLRPATRYGVGHRGVDLLGRPGQPVLAVDDGVVSHVGVIAGRGTVTVVHASGLRSTYEPVTSTVRRGQRVARGSPVGSLAAAGSHCGTVACLHLGALREDDYIDPLTLLGGGRVRLLPLR</sequence>
<evidence type="ECO:0000313" key="5">
    <source>
        <dbReference type="EMBL" id="GAA4718309.1"/>
    </source>
</evidence>
<keyword evidence="6" id="KW-1185">Reference proteome</keyword>
<dbReference type="PANTHER" id="PTHR21666:SF289">
    <property type="entry name" value="L-ALA--D-GLU ENDOPEPTIDASE"/>
    <property type="match status" value="1"/>
</dbReference>
<dbReference type="InterPro" id="IPR050570">
    <property type="entry name" value="Cell_wall_metabolism_enzyme"/>
</dbReference>
<accession>A0ABP8Y061</accession>
<dbReference type="InterPro" id="IPR016047">
    <property type="entry name" value="M23ase_b-sheet_dom"/>
</dbReference>
<organism evidence="5 6">
    <name type="scientific">Pedococcus ginsenosidimutans</name>
    <dbReference type="NCBI Taxonomy" id="490570"/>
    <lineage>
        <taxon>Bacteria</taxon>
        <taxon>Bacillati</taxon>
        <taxon>Actinomycetota</taxon>
        <taxon>Actinomycetes</taxon>
        <taxon>Micrococcales</taxon>
        <taxon>Intrasporangiaceae</taxon>
        <taxon>Pedococcus</taxon>
    </lineage>
</organism>
<evidence type="ECO:0000313" key="6">
    <source>
        <dbReference type="Proteomes" id="UP001500556"/>
    </source>
</evidence>
<name>A0ABP8Y061_9MICO</name>
<evidence type="ECO:0000256" key="1">
    <source>
        <dbReference type="ARBA" id="ARBA00022729"/>
    </source>
</evidence>
<feature type="signal peptide" evidence="3">
    <location>
        <begin position="1"/>
        <end position="21"/>
    </location>
</feature>
<proteinExistence type="predicted"/>
<keyword evidence="1 3" id="KW-0732">Signal</keyword>
<dbReference type="InterPro" id="IPR011055">
    <property type="entry name" value="Dup_hybrid_motif"/>
</dbReference>
<evidence type="ECO:0000259" key="4">
    <source>
        <dbReference type="Pfam" id="PF01551"/>
    </source>
</evidence>
<feature type="compositionally biased region" description="Low complexity" evidence="2">
    <location>
        <begin position="61"/>
        <end position="79"/>
    </location>
</feature>
<feature type="chain" id="PRO_5045038894" description="M23ase beta-sheet core domain-containing protein" evidence="3">
    <location>
        <begin position="22"/>
        <end position="216"/>
    </location>
</feature>
<reference evidence="6" key="1">
    <citation type="journal article" date="2019" name="Int. J. Syst. Evol. Microbiol.">
        <title>The Global Catalogue of Microorganisms (GCM) 10K type strain sequencing project: providing services to taxonomists for standard genome sequencing and annotation.</title>
        <authorList>
            <consortium name="The Broad Institute Genomics Platform"/>
            <consortium name="The Broad Institute Genome Sequencing Center for Infectious Disease"/>
            <person name="Wu L."/>
            <person name="Ma J."/>
        </authorList>
    </citation>
    <scope>NUCLEOTIDE SEQUENCE [LARGE SCALE GENOMIC DNA]</scope>
    <source>
        <strain evidence="6">JCM 18961</strain>
    </source>
</reference>
<evidence type="ECO:0000256" key="3">
    <source>
        <dbReference type="SAM" id="SignalP"/>
    </source>
</evidence>
<dbReference type="SUPFAM" id="SSF51261">
    <property type="entry name" value="Duplicated hybrid motif"/>
    <property type="match status" value="1"/>
</dbReference>